<feature type="region of interest" description="Disordered" evidence="1">
    <location>
        <begin position="307"/>
        <end position="332"/>
    </location>
</feature>
<protein>
    <recommendedName>
        <fullName evidence="5">Methyltransferase FkbM domain-containing protein</fullName>
    </recommendedName>
</protein>
<sequence>MRVLSFILICLLFGSGLSQTQEDYGFEDQEHISTTLLAAQLTRIASRLARAAPRVQGRPRQHKREQAAACVCPKRVDSAVDNVDKGNVRSVPVGFKGHNLTVVALANDEYVGKTIIDTKEPYQPELLGPLMDAVRPGSTVIDAGANMGGFSMFFAAATGPTGAVYSFEPQARMYQLLCTNMIINNLMHIQPMRNALSYAPGVVNMSATVSDGSARGKTYKDADKGKTSINYGGMRLGETIKRSLPVNAYEAAERGAAAELDTLLNLPQQVRDFKIEDFLASLGYSVEKTTWDNIARPPGKHAAAAAAAAAAGGGGGGGGGRRSVLALPPRRR</sequence>
<organism evidence="3 4">
    <name type="scientific">Tetradesmus obliquus</name>
    <name type="common">Green alga</name>
    <name type="synonym">Acutodesmus obliquus</name>
    <dbReference type="NCBI Taxonomy" id="3088"/>
    <lineage>
        <taxon>Eukaryota</taxon>
        <taxon>Viridiplantae</taxon>
        <taxon>Chlorophyta</taxon>
        <taxon>core chlorophytes</taxon>
        <taxon>Chlorophyceae</taxon>
        <taxon>CS clade</taxon>
        <taxon>Sphaeropleales</taxon>
        <taxon>Scenedesmaceae</taxon>
        <taxon>Tetradesmus</taxon>
    </lineage>
</organism>
<dbReference type="InterPro" id="IPR052514">
    <property type="entry name" value="SAM-dependent_MTase"/>
</dbReference>
<dbReference type="PANTHER" id="PTHR34203">
    <property type="entry name" value="METHYLTRANSFERASE, FKBM FAMILY PROTEIN"/>
    <property type="match status" value="1"/>
</dbReference>
<feature type="signal peptide" evidence="2">
    <location>
        <begin position="1"/>
        <end position="18"/>
    </location>
</feature>
<dbReference type="InterPro" id="IPR006342">
    <property type="entry name" value="FkbM_mtfrase"/>
</dbReference>
<feature type="compositionally biased region" description="Gly residues" evidence="1">
    <location>
        <begin position="311"/>
        <end position="321"/>
    </location>
</feature>
<dbReference type="InterPro" id="IPR029063">
    <property type="entry name" value="SAM-dependent_MTases_sf"/>
</dbReference>
<dbReference type="Gene3D" id="3.40.50.150">
    <property type="entry name" value="Vaccinia Virus protein VP39"/>
    <property type="match status" value="1"/>
</dbReference>
<keyword evidence="2" id="KW-0732">Signal</keyword>
<feature type="chain" id="PRO_5016699222" description="Methyltransferase FkbM domain-containing protein" evidence="2">
    <location>
        <begin position="19"/>
        <end position="332"/>
    </location>
</feature>
<gene>
    <name evidence="3" type="ORF">BQ4739_LOCUS16769</name>
</gene>
<evidence type="ECO:0000313" key="4">
    <source>
        <dbReference type="Proteomes" id="UP000256970"/>
    </source>
</evidence>
<evidence type="ECO:0000313" key="3">
    <source>
        <dbReference type="EMBL" id="SZX76381.1"/>
    </source>
</evidence>
<keyword evidence="4" id="KW-1185">Reference proteome</keyword>
<dbReference type="PANTHER" id="PTHR34203:SF15">
    <property type="entry name" value="SLL1173 PROTEIN"/>
    <property type="match status" value="1"/>
</dbReference>
<dbReference type="SUPFAM" id="SSF53335">
    <property type="entry name" value="S-adenosyl-L-methionine-dependent methyltransferases"/>
    <property type="match status" value="1"/>
</dbReference>
<dbReference type="AlphaFoldDB" id="A0A383WG36"/>
<reference evidence="3 4" key="1">
    <citation type="submission" date="2016-10" db="EMBL/GenBank/DDBJ databases">
        <authorList>
            <person name="Cai Z."/>
        </authorList>
    </citation>
    <scope>NUCLEOTIDE SEQUENCE [LARGE SCALE GENOMIC DNA]</scope>
</reference>
<dbReference type="Proteomes" id="UP000256970">
    <property type="component" value="Unassembled WGS sequence"/>
</dbReference>
<evidence type="ECO:0000256" key="2">
    <source>
        <dbReference type="SAM" id="SignalP"/>
    </source>
</evidence>
<name>A0A383WG36_TETOB</name>
<proteinExistence type="predicted"/>
<dbReference type="EMBL" id="FNXT01001256">
    <property type="protein sequence ID" value="SZX76381.1"/>
    <property type="molecule type" value="Genomic_DNA"/>
</dbReference>
<evidence type="ECO:0008006" key="5">
    <source>
        <dbReference type="Google" id="ProtNLM"/>
    </source>
</evidence>
<dbReference type="NCBIfam" id="TIGR01444">
    <property type="entry name" value="fkbM_fam"/>
    <property type="match status" value="1"/>
</dbReference>
<accession>A0A383WG36</accession>
<evidence type="ECO:0000256" key="1">
    <source>
        <dbReference type="SAM" id="MobiDB-lite"/>
    </source>
</evidence>